<comment type="catalytic activity">
    <reaction evidence="7">
        <text>N-acetyl-D-glucosamine 6-phosphate + H2O = D-glucosamine 6-phosphate + acetate</text>
        <dbReference type="Rhea" id="RHEA:22936"/>
        <dbReference type="ChEBI" id="CHEBI:15377"/>
        <dbReference type="ChEBI" id="CHEBI:30089"/>
        <dbReference type="ChEBI" id="CHEBI:57513"/>
        <dbReference type="ChEBI" id="CHEBI:58725"/>
        <dbReference type="EC" id="3.5.1.25"/>
    </reaction>
</comment>
<dbReference type="PANTHER" id="PTHR11113:SF14">
    <property type="entry name" value="N-ACETYLGLUCOSAMINE-6-PHOSPHATE DEACETYLASE"/>
    <property type="match status" value="1"/>
</dbReference>
<evidence type="ECO:0000256" key="10">
    <source>
        <dbReference type="PIRSR" id="PIRSR038994-1"/>
    </source>
</evidence>
<feature type="binding site" evidence="11">
    <location>
        <begin position="215"/>
        <end position="216"/>
    </location>
    <ligand>
        <name>substrate</name>
    </ligand>
</feature>
<dbReference type="InterPro" id="IPR003764">
    <property type="entry name" value="GlcNAc_6-P_deAcase"/>
</dbReference>
<dbReference type="SUPFAM" id="SSF51338">
    <property type="entry name" value="Composite domain of metallo-dependent hydrolases"/>
    <property type="match status" value="1"/>
</dbReference>
<evidence type="ECO:0000256" key="12">
    <source>
        <dbReference type="PIRSR" id="PIRSR038994-3"/>
    </source>
</evidence>
<dbReference type="SUPFAM" id="SSF51556">
    <property type="entry name" value="Metallo-dependent hydrolases"/>
    <property type="match status" value="1"/>
</dbReference>
<sequence length="400" mass="41301">MTVITVAAGRIISGGRALEPGWFTMYDGRIVAVWEGAPPTLPDREFPDATIVPGFIDMHVHGGGGTGYTDGVAEEIVAAAAFHRTHGTTTTLASLVSASPSALLDQVAALREQVEAGVIAGIHLEGPWLSHARCGAHDPTTLRDPDPEEISALLRAGGGAVRMVTIAPELDGGLDAIRRIADAGVVAAVGHTEATYEQTRAAVGAGARVGTHLFNAMRPLRHREPGPVLALLGDDRVTVELVGDGVHVHRDLASYVERVAGPRRIALVTDAMSAAGMSDGSYRLGVLDVDVTDGVARVRETGAIAGSTATMDLLFRRAAQGLSDGGPITREALIAAVEMCSRTPARAIGLDGVGDLLPGYVADHLVIDADAQLVEVVVGGRPGSMVQTGDGAPGSVVECR</sequence>
<dbReference type="GO" id="GO:0006046">
    <property type="term" value="P:N-acetylglucosamine catabolic process"/>
    <property type="evidence" value="ECO:0007669"/>
    <property type="project" value="TreeGrafter"/>
</dbReference>
<dbReference type="NCBIfam" id="TIGR00221">
    <property type="entry name" value="nagA"/>
    <property type="match status" value="1"/>
</dbReference>
<dbReference type="EMBL" id="JAAXPC010000002">
    <property type="protein sequence ID" value="NKY01049.1"/>
    <property type="molecule type" value="Genomic_DNA"/>
</dbReference>
<feature type="active site" description="Proton donor/acceptor" evidence="10">
    <location>
        <position position="270"/>
    </location>
</feature>
<proteinExistence type="inferred from homology"/>
<keyword evidence="4 12" id="KW-0479">Metal-binding</keyword>
<dbReference type="Proteomes" id="UP000563898">
    <property type="component" value="Unassembled WGS sequence"/>
</dbReference>
<evidence type="ECO:0000256" key="5">
    <source>
        <dbReference type="ARBA" id="ARBA00022801"/>
    </source>
</evidence>
<dbReference type="FunFam" id="3.20.20.140:FF:000004">
    <property type="entry name" value="N-acetylglucosamine-6-phosphate deacetylase"/>
    <property type="match status" value="1"/>
</dbReference>
<keyword evidence="5 9" id="KW-0378">Hydrolase</keyword>
<feature type="binding site" evidence="11">
    <location>
        <begin position="304"/>
        <end position="306"/>
    </location>
    <ligand>
        <name>substrate</name>
    </ligand>
</feature>
<dbReference type="PIRSF" id="PIRSF038994">
    <property type="entry name" value="NagA"/>
    <property type="match status" value="1"/>
</dbReference>
<feature type="domain" description="Amidohydrolase-related" evidence="13">
    <location>
        <begin position="50"/>
        <end position="380"/>
    </location>
</feature>
<dbReference type="InterPro" id="IPR032466">
    <property type="entry name" value="Metal_Hydrolase"/>
</dbReference>
<dbReference type="Gene3D" id="2.30.40.10">
    <property type="entry name" value="Urease, subunit C, domain 1"/>
    <property type="match status" value="1"/>
</dbReference>
<organism evidence="14 15">
    <name type="scientific">Gordonia polyisoprenivorans</name>
    <dbReference type="NCBI Taxonomy" id="84595"/>
    <lineage>
        <taxon>Bacteria</taxon>
        <taxon>Bacillati</taxon>
        <taxon>Actinomycetota</taxon>
        <taxon>Actinomycetes</taxon>
        <taxon>Mycobacteriales</taxon>
        <taxon>Gordoniaceae</taxon>
        <taxon>Gordonia</taxon>
    </lineage>
</organism>
<keyword evidence="6 9" id="KW-0119">Carbohydrate metabolism</keyword>
<feature type="binding site" evidence="11">
    <location>
        <position position="247"/>
    </location>
    <ligand>
        <name>substrate</name>
    </ligand>
</feature>
<dbReference type="InterPro" id="IPR011059">
    <property type="entry name" value="Metal-dep_hydrolase_composite"/>
</dbReference>
<accession>A0A846WIV3</accession>
<protein>
    <recommendedName>
        <fullName evidence="3">N-acetylglucosamine-6-phosphate deacetylase</fullName>
        <ecNumber evidence="2">3.5.1.25</ecNumber>
    </recommendedName>
</protein>
<evidence type="ECO:0000256" key="3">
    <source>
        <dbReference type="ARBA" id="ARBA00018029"/>
    </source>
</evidence>
<comment type="pathway">
    <text evidence="8">Amino-sugar metabolism; N-acetylneuraminate degradation; D-fructose 6-phosphate from N-acetylneuraminate: step 4/5.</text>
</comment>
<dbReference type="CDD" id="cd00854">
    <property type="entry name" value="NagA"/>
    <property type="match status" value="1"/>
</dbReference>
<dbReference type="PANTHER" id="PTHR11113">
    <property type="entry name" value="N-ACETYLGLUCOSAMINE-6-PHOSPHATE DEACETYLASE"/>
    <property type="match status" value="1"/>
</dbReference>
<evidence type="ECO:0000259" key="13">
    <source>
        <dbReference type="Pfam" id="PF01979"/>
    </source>
</evidence>
<evidence type="ECO:0000313" key="14">
    <source>
        <dbReference type="EMBL" id="NKY01049.1"/>
    </source>
</evidence>
<dbReference type="AlphaFoldDB" id="A0A846WIV3"/>
<dbReference type="Gene3D" id="3.20.20.140">
    <property type="entry name" value="Metal-dependent hydrolases"/>
    <property type="match status" value="1"/>
</dbReference>
<comment type="caution">
    <text evidence="14">The sequence shown here is derived from an EMBL/GenBank/DDBJ whole genome shotgun (WGS) entry which is preliminary data.</text>
</comment>
<dbReference type="RefSeq" id="WP_006369055.1">
    <property type="nucleotide sequence ID" value="NZ_JAAXPC010000002.1"/>
</dbReference>
<dbReference type="GO" id="GO:0046872">
    <property type="term" value="F:metal ion binding"/>
    <property type="evidence" value="ECO:0007669"/>
    <property type="project" value="UniProtKB-KW"/>
</dbReference>
<evidence type="ECO:0000256" key="11">
    <source>
        <dbReference type="PIRSR" id="PIRSR038994-2"/>
    </source>
</evidence>
<dbReference type="InterPro" id="IPR006680">
    <property type="entry name" value="Amidohydro-rel"/>
</dbReference>
<evidence type="ECO:0000256" key="9">
    <source>
        <dbReference type="PIRNR" id="PIRNR038994"/>
    </source>
</evidence>
<evidence type="ECO:0000256" key="7">
    <source>
        <dbReference type="ARBA" id="ARBA00047647"/>
    </source>
</evidence>
<evidence type="ECO:0000256" key="4">
    <source>
        <dbReference type="ARBA" id="ARBA00022723"/>
    </source>
</evidence>
<evidence type="ECO:0000256" key="1">
    <source>
        <dbReference type="ARBA" id="ARBA00010716"/>
    </source>
</evidence>
<dbReference type="GO" id="GO:0008448">
    <property type="term" value="F:N-acetylglucosamine-6-phosphate deacetylase activity"/>
    <property type="evidence" value="ECO:0007669"/>
    <property type="project" value="UniProtKB-EC"/>
</dbReference>
<feature type="binding site" evidence="12">
    <location>
        <position position="191"/>
    </location>
    <ligand>
        <name>Zn(2+)</name>
        <dbReference type="ChEBI" id="CHEBI:29105"/>
    </ligand>
</feature>
<evidence type="ECO:0000256" key="6">
    <source>
        <dbReference type="ARBA" id="ARBA00023277"/>
    </source>
</evidence>
<comment type="similarity">
    <text evidence="1 9">Belongs to the metallo-dependent hydrolases superfamily. NagA family.</text>
</comment>
<feature type="binding site" evidence="11">
    <location>
        <position position="136"/>
    </location>
    <ligand>
        <name>substrate</name>
    </ligand>
</feature>
<feature type="binding site" evidence="11">
    <location>
        <position position="223"/>
    </location>
    <ligand>
        <name>substrate</name>
    </ligand>
</feature>
<gene>
    <name evidence="14" type="primary">nagA</name>
    <name evidence="14" type="ORF">HGA05_05635</name>
</gene>
<dbReference type="Pfam" id="PF01979">
    <property type="entry name" value="Amidohydro_1"/>
    <property type="match status" value="1"/>
</dbReference>
<evidence type="ECO:0000256" key="2">
    <source>
        <dbReference type="ARBA" id="ARBA00011899"/>
    </source>
</evidence>
<dbReference type="EC" id="3.5.1.25" evidence="2"/>
<evidence type="ECO:0000313" key="15">
    <source>
        <dbReference type="Proteomes" id="UP000563898"/>
    </source>
</evidence>
<feature type="binding site" evidence="12">
    <location>
        <position position="212"/>
    </location>
    <ligand>
        <name>Zn(2+)</name>
        <dbReference type="ChEBI" id="CHEBI:29105"/>
    </ligand>
</feature>
<name>A0A846WIV3_9ACTN</name>
<feature type="binding site" evidence="12">
    <location>
        <position position="125"/>
    </location>
    <ligand>
        <name>Zn(2+)</name>
        <dbReference type="ChEBI" id="CHEBI:29105"/>
    </ligand>
</feature>
<reference evidence="14 15" key="1">
    <citation type="submission" date="2020-04" db="EMBL/GenBank/DDBJ databases">
        <title>MicrobeNet Type strains.</title>
        <authorList>
            <person name="Nicholson A.C."/>
        </authorList>
    </citation>
    <scope>NUCLEOTIDE SEQUENCE [LARGE SCALE GENOMIC DNA]</scope>
    <source>
        <strain evidence="14 15">ATCC BAA-14</strain>
    </source>
</reference>
<comment type="cofactor">
    <cofactor evidence="12">
        <name>a divalent metal cation</name>
        <dbReference type="ChEBI" id="CHEBI:60240"/>
    </cofactor>
    <text evidence="12">Binds 1 divalent metal cation per subunit.</text>
</comment>
<evidence type="ECO:0000256" key="8">
    <source>
        <dbReference type="ARBA" id="ARBA00060590"/>
    </source>
</evidence>